<dbReference type="GeneID" id="98299871"/>
<dbReference type="eggNOG" id="COG0182">
    <property type="taxonomic scope" value="Bacteria"/>
</dbReference>
<dbReference type="EMBL" id="JGZI01000008">
    <property type="protein sequence ID" value="KFI82870.1"/>
    <property type="molecule type" value="Genomic_DNA"/>
</dbReference>
<dbReference type="InterPro" id="IPR009212">
    <property type="entry name" value="Methylthioribose_kinase"/>
</dbReference>
<dbReference type="InterPro" id="IPR011559">
    <property type="entry name" value="Initiation_fac_2B_a/b/d"/>
</dbReference>
<dbReference type="NCBIfam" id="NF004326">
    <property type="entry name" value="PRK05720.1"/>
    <property type="match status" value="1"/>
</dbReference>
<name>A0A087CHX0_9BIFI</name>
<dbReference type="NCBIfam" id="TIGR01767">
    <property type="entry name" value="MTRK"/>
    <property type="match status" value="1"/>
</dbReference>
<dbReference type="SUPFAM" id="SSF100950">
    <property type="entry name" value="NagB/RpiA/CoA transferase-like"/>
    <property type="match status" value="1"/>
</dbReference>
<evidence type="ECO:0000256" key="2">
    <source>
        <dbReference type="ARBA" id="ARBA00052401"/>
    </source>
</evidence>
<keyword evidence="5" id="KW-0808">Transferase</keyword>
<evidence type="ECO:0000313" key="5">
    <source>
        <dbReference type="EMBL" id="KFI82870.1"/>
    </source>
</evidence>
<dbReference type="EC" id="5.3.1.23" evidence="5"/>
<dbReference type="RefSeq" id="WP_051921602.1">
    <property type="nucleotide sequence ID" value="NZ_JGZI01000008.1"/>
</dbReference>
<dbReference type="FunFam" id="3.40.50.10470:FF:000006">
    <property type="entry name" value="Methylthioribose-1-phosphate isomerase"/>
    <property type="match status" value="1"/>
</dbReference>
<dbReference type="Pfam" id="PF01008">
    <property type="entry name" value="IF-2B"/>
    <property type="match status" value="1"/>
</dbReference>
<dbReference type="InterPro" id="IPR005251">
    <property type="entry name" value="IF-M1Pi"/>
</dbReference>
<dbReference type="PANTHER" id="PTHR43475">
    <property type="entry name" value="METHYLTHIORIBOSE-1-PHOSPHATE ISOMERASE"/>
    <property type="match status" value="1"/>
</dbReference>
<dbReference type="InterPro" id="IPR027363">
    <property type="entry name" value="M1Pi_N"/>
</dbReference>
<dbReference type="InterPro" id="IPR000649">
    <property type="entry name" value="IF-2B-related"/>
</dbReference>
<sequence length="783" mass="85013">MSTQLLNEETVLDYISGRDDLNAVVDVRKATVREVGDGNLNLLFLVQDGTHGLAIKQTLPYVRSDHSWKVTEDSIFAEARGLDAASRYAGAYAPEYYGLDAERRLIVEEDLSDWQVWRPALSAGKITPLAARDTGRFVAELAYHTSYFGQSEQDVQRAAAQAANPELEQITEDLIFTEPYYEHVHNSWDANVDDAVSALRNDEVRTQVAKLKYEFLTNGEALIHGDLHTNSIFVRDDGRDAAQTPDEGAHVKIFDYEFGFYGPVAFDIGILWGNFLIAQAREFATLPADRRHAGAEGEFLEWLLSLYEESWRGFEGEFRRLATHTSNRIFTEDFVNQWIARTLRHAVGFAGAEGVRRTIGWAKVSDIETLEGEEKDRAVRIVLAASRRLLEGFEHIVSSSDVAAIVRETAASIQVRSSDGALSDGPGIPGSGKSPQARPSEALRSLRWVDTDQGGALRIIDQRRLPASLEYRNLTTVDEVIESIRTLAVRGANSIGAAGAFAYGFAVRDGIAADEAFDKVVGARPTAVTLRHGVQLAAERYEKNGDWRDALRAGDDIIAADADECRRIGEIGSRELADATNILTHCNTGILATAGIGTALGVIYTKHAKGQKVHAYSTETRPLRQGLRLTAWELGRNGVAVTALVDGAGPAALHQGIIDAVIVGADRIAVNGDTANKIGTYSLAVAAKENGIPFYIAAPLSAIDRNAASAEDIPVEFRSGEEVLDAPGVNQNLDTWNPAFDVTPAKLISGIITPEGVLRPPFVDSIAKVLAPGTARSGDGDRA</sequence>
<dbReference type="Gene3D" id="3.90.1200.10">
    <property type="match status" value="1"/>
</dbReference>
<dbReference type="PANTHER" id="PTHR43475:SF1">
    <property type="entry name" value="METHYLTHIORIBOSE-1-PHOSPHATE ISOMERASE"/>
    <property type="match status" value="1"/>
</dbReference>
<dbReference type="InterPro" id="IPR011009">
    <property type="entry name" value="Kinase-like_dom_sf"/>
</dbReference>
<dbReference type="InterPro" id="IPR042529">
    <property type="entry name" value="IF_2B-like_C"/>
</dbReference>
<dbReference type="GO" id="GO:0019509">
    <property type="term" value="P:L-methionine salvage from methylthioadenosine"/>
    <property type="evidence" value="ECO:0007669"/>
    <property type="project" value="TreeGrafter"/>
</dbReference>
<organism evidence="5 6">
    <name type="scientific">Bifidobacterium psychraerophilum</name>
    <dbReference type="NCBI Taxonomy" id="218140"/>
    <lineage>
        <taxon>Bacteria</taxon>
        <taxon>Bacillati</taxon>
        <taxon>Actinomycetota</taxon>
        <taxon>Actinomycetes</taxon>
        <taxon>Bifidobacteriales</taxon>
        <taxon>Bifidobacteriaceae</taxon>
        <taxon>Bifidobacterium</taxon>
    </lineage>
</organism>
<dbReference type="eggNOG" id="COG4857">
    <property type="taxonomic scope" value="Bacteria"/>
</dbReference>
<evidence type="ECO:0000256" key="3">
    <source>
        <dbReference type="RuleBase" id="RU003814"/>
    </source>
</evidence>
<dbReference type="GO" id="GO:0046523">
    <property type="term" value="F:S-methyl-5-thioribose-1-phosphate isomerase activity"/>
    <property type="evidence" value="ECO:0007669"/>
    <property type="project" value="UniProtKB-EC"/>
</dbReference>
<dbReference type="Gene3D" id="1.20.120.420">
    <property type="entry name" value="translation initiation factor eif-2b, domain 1"/>
    <property type="match status" value="1"/>
</dbReference>
<gene>
    <name evidence="5" type="ORF">BPSY_0661</name>
</gene>
<dbReference type="GO" id="GO:0046522">
    <property type="term" value="F:S-methyl-5-thioribose kinase activity"/>
    <property type="evidence" value="ECO:0007669"/>
    <property type="project" value="InterPro"/>
</dbReference>
<dbReference type="InterPro" id="IPR037171">
    <property type="entry name" value="NagB/RpiA_transferase-like"/>
</dbReference>
<proteinExistence type="inferred from homology"/>
<dbReference type="OrthoDB" id="9777791at2"/>
<comment type="caution">
    <text evidence="5">The sequence shown here is derived from an EMBL/GenBank/DDBJ whole genome shotgun (WGS) entry which is preliminary data.</text>
</comment>
<accession>A0A087CHX0</accession>
<dbReference type="STRING" id="218140.BPSY_0661"/>
<keyword evidence="6" id="KW-1185">Reference proteome</keyword>
<dbReference type="Gene3D" id="3.30.200.20">
    <property type="entry name" value="Phosphorylase Kinase, domain 1"/>
    <property type="match status" value="1"/>
</dbReference>
<protein>
    <submittedName>
        <fullName evidence="5">Phosphotransferase enzyme and methylthioribose-1-phosphate isomerase, fused</fullName>
        <ecNumber evidence="5">5.3.1.23</ecNumber>
    </submittedName>
</protein>
<dbReference type="Proteomes" id="UP000029050">
    <property type="component" value="Unassembled WGS sequence"/>
</dbReference>
<dbReference type="NCBIfam" id="TIGR00512">
    <property type="entry name" value="salvage_mtnA"/>
    <property type="match status" value="1"/>
</dbReference>
<dbReference type="AlphaFoldDB" id="A0A087CHX0"/>
<dbReference type="Gene3D" id="3.40.50.10470">
    <property type="entry name" value="Translation initiation factor eif-2b, domain 2"/>
    <property type="match status" value="1"/>
</dbReference>
<dbReference type="SUPFAM" id="SSF56112">
    <property type="entry name" value="Protein kinase-like (PK-like)"/>
    <property type="match status" value="1"/>
</dbReference>
<comment type="similarity">
    <text evidence="3">Belongs to the eIF-2B alpha/beta/delta subunits family.</text>
</comment>
<feature type="region of interest" description="Disordered" evidence="4">
    <location>
        <begin position="417"/>
        <end position="440"/>
    </location>
</feature>
<comment type="catalytic activity">
    <reaction evidence="2">
        <text>5-(methylsulfanyl)-alpha-D-ribose 1-phosphate = 5-(methylsulfanyl)-D-ribulose 1-phosphate</text>
        <dbReference type="Rhea" id="RHEA:19989"/>
        <dbReference type="ChEBI" id="CHEBI:58533"/>
        <dbReference type="ChEBI" id="CHEBI:58548"/>
        <dbReference type="EC" id="5.3.1.23"/>
    </reaction>
</comment>
<reference evidence="5 6" key="1">
    <citation type="submission" date="2014-03" db="EMBL/GenBank/DDBJ databases">
        <title>Genomics of Bifidobacteria.</title>
        <authorList>
            <person name="Ventura M."/>
            <person name="Milani C."/>
            <person name="Lugli G.A."/>
        </authorList>
    </citation>
    <scope>NUCLEOTIDE SEQUENCE [LARGE SCALE GENOMIC DNA]</scope>
    <source>
        <strain evidence="5 6">LMG 21775</strain>
    </source>
</reference>
<evidence type="ECO:0000256" key="4">
    <source>
        <dbReference type="SAM" id="MobiDB-lite"/>
    </source>
</evidence>
<evidence type="ECO:0000256" key="1">
    <source>
        <dbReference type="ARBA" id="ARBA00023235"/>
    </source>
</evidence>
<dbReference type="NCBIfam" id="TIGR00524">
    <property type="entry name" value="eIF-2B_rel"/>
    <property type="match status" value="1"/>
</dbReference>
<evidence type="ECO:0000313" key="6">
    <source>
        <dbReference type="Proteomes" id="UP000029050"/>
    </source>
</evidence>
<keyword evidence="1 5" id="KW-0413">Isomerase</keyword>